<keyword evidence="1" id="KW-0472">Membrane</keyword>
<dbReference type="InterPro" id="IPR002123">
    <property type="entry name" value="Plipid/glycerol_acylTrfase"/>
</dbReference>
<dbReference type="EMBL" id="FO681347">
    <property type="protein sequence ID" value="CCV63700.1"/>
    <property type="molecule type" value="Genomic_DNA"/>
</dbReference>
<sequence>MVIVFIIDNYKSLTNGTTMTAHRFALKLREQGHEVRIVTNDMIGQDIYTLKTNYIPIVSRVAAKQNISFAKADKKIIKQALEGADVVHALMPFKASRVAIKIAKKMGIPTTSAFHVQPENIVYGAGLKKFSSFFSKIIYKKFKRFFKKTQHVHCPSNFIAQELKKNKYPNQFHVISNGIDDSFIYKEKSIVSDKYELLMIGRFAPEKRQDIILKAISLSKYKDRIHLTLAGSGPTKNKLEKLAKKLNIDVTFGFYSKEDLIKTIQNQDLYIHAADVEIEAISCIEAIACGKVPVIADSKKSATPQFALDERSLFKQRNPKDLKDKIEYWLENEEERKNMEVLYALSSKKYTLTESVTKFESMLESAIFDHKSNKLAKTKLGKRIKKTVTKGKVFKLCILIFYYTVFPILMLYNKFCLKTKIKNKRNLKKVKGGAVLISNHVHTLDSVMSGLVAFPRKVLFTGMKYNLTRPIIGPIVRLFGTVPTPQSILENRIFFNEISKKARQGKYVHFFPEGELVKKDEKLREFKRGAFKVAVDSSVPIIPIRINFQDKKALFGNKIKKQITLNVGKPMFPDYSLNAKEALEKLKLESEEAMNDLI</sequence>
<dbReference type="PANTHER" id="PTHR45947">
    <property type="entry name" value="SULFOQUINOVOSYL TRANSFERASE SQD2"/>
    <property type="match status" value="1"/>
</dbReference>
<keyword evidence="3" id="KW-0808">Transferase</keyword>
<dbReference type="SMART" id="SM00563">
    <property type="entry name" value="PlsC"/>
    <property type="match status" value="1"/>
</dbReference>
<dbReference type="GO" id="GO:0016746">
    <property type="term" value="F:acyltransferase activity"/>
    <property type="evidence" value="ECO:0007669"/>
    <property type="project" value="InterPro"/>
</dbReference>
<dbReference type="SUPFAM" id="SSF53756">
    <property type="entry name" value="UDP-Glycosyltransferase/glycogen phosphorylase"/>
    <property type="match status" value="1"/>
</dbReference>
<dbReference type="PANTHER" id="PTHR45947:SF3">
    <property type="entry name" value="SULFOQUINOVOSYL TRANSFERASE SQD2"/>
    <property type="match status" value="1"/>
</dbReference>
<dbReference type="STRING" id="1318466.BN85401230"/>
<gene>
    <name evidence="3" type="ORF">BN85401230</name>
</gene>
<reference evidence="3 4" key="1">
    <citation type="journal article" date="2013" name="J. Mol. Microbiol. Biotechnol.">
        <title>Analysis of the Complete Genomes of Acholeplasma brassicae , A. palmae and A. laidlawii and Their Comparison to the Obligate Parasites from ' Candidatus Phytoplasma'.</title>
        <authorList>
            <person name="Kube M."/>
            <person name="Siewert C."/>
            <person name="Migdoll A.M."/>
            <person name="Duduk B."/>
            <person name="Holz S."/>
            <person name="Rabus R."/>
            <person name="Seemuller E."/>
            <person name="Mitrovic J."/>
            <person name="Muller I."/>
            <person name="Buttner C."/>
            <person name="Reinhardt R."/>
        </authorList>
    </citation>
    <scope>NUCLEOTIDE SEQUENCE [LARGE SCALE GENOMIC DNA]</scope>
    <source>
        <strain evidence="3 4">J233</strain>
    </source>
</reference>
<dbReference type="GO" id="GO:0016757">
    <property type="term" value="F:glycosyltransferase activity"/>
    <property type="evidence" value="ECO:0007669"/>
    <property type="project" value="InterPro"/>
</dbReference>
<accession>U4KNE3</accession>
<dbReference type="SUPFAM" id="SSF69593">
    <property type="entry name" value="Glycerol-3-phosphate (1)-acyltransferase"/>
    <property type="match status" value="1"/>
</dbReference>
<name>U4KNE3_ALTPJ</name>
<evidence type="ECO:0000313" key="3">
    <source>
        <dbReference type="EMBL" id="CCV63700.1"/>
    </source>
</evidence>
<proteinExistence type="predicted"/>
<evidence type="ECO:0000256" key="1">
    <source>
        <dbReference type="SAM" id="Phobius"/>
    </source>
</evidence>
<evidence type="ECO:0000259" key="2">
    <source>
        <dbReference type="SMART" id="SM00563"/>
    </source>
</evidence>
<dbReference type="InterPro" id="IPR001296">
    <property type="entry name" value="Glyco_trans_1"/>
</dbReference>
<keyword evidence="4" id="KW-1185">Reference proteome</keyword>
<dbReference type="AlphaFoldDB" id="U4KNE3"/>
<dbReference type="HOGENOM" id="CLU_436615_0_0_14"/>
<dbReference type="OrthoDB" id="9802525at2"/>
<dbReference type="Gene3D" id="3.40.50.2000">
    <property type="entry name" value="Glycogen Phosphorylase B"/>
    <property type="match status" value="2"/>
</dbReference>
<keyword evidence="1" id="KW-1133">Transmembrane helix</keyword>
<dbReference type="InterPro" id="IPR028098">
    <property type="entry name" value="Glyco_trans_4-like_N"/>
</dbReference>
<evidence type="ECO:0000313" key="4">
    <source>
        <dbReference type="Proteomes" id="UP000032740"/>
    </source>
</evidence>
<dbReference type="InterPro" id="IPR050194">
    <property type="entry name" value="Glycosyltransferase_grp1"/>
</dbReference>
<feature type="domain" description="Phospholipid/glycerol acyltransferase" evidence="2">
    <location>
        <begin position="434"/>
        <end position="549"/>
    </location>
</feature>
<dbReference type="Pfam" id="PF01553">
    <property type="entry name" value="Acyltransferase"/>
    <property type="match status" value="1"/>
</dbReference>
<dbReference type="Proteomes" id="UP000032740">
    <property type="component" value="Chromosome"/>
</dbReference>
<protein>
    <submittedName>
        <fullName evidence="3">Glycosyl transferase group 1</fullName>
    </submittedName>
</protein>
<feature type="transmembrane region" description="Helical" evidence="1">
    <location>
        <begin position="393"/>
        <end position="412"/>
    </location>
</feature>
<keyword evidence="1" id="KW-0812">Transmembrane</keyword>
<dbReference type="CDD" id="cd07989">
    <property type="entry name" value="LPLAT_AGPAT-like"/>
    <property type="match status" value="1"/>
</dbReference>
<dbReference type="KEGG" id="apal:BN85401230"/>
<dbReference type="Pfam" id="PF00534">
    <property type="entry name" value="Glycos_transf_1"/>
    <property type="match status" value="1"/>
</dbReference>
<dbReference type="RefSeq" id="WP_026654539.1">
    <property type="nucleotide sequence ID" value="NC_022538.1"/>
</dbReference>
<dbReference type="Pfam" id="PF13439">
    <property type="entry name" value="Glyco_transf_4"/>
    <property type="match status" value="1"/>
</dbReference>
<organism evidence="3 4">
    <name type="scientific">Alteracholeplasma palmae (strain ATCC 49389 / J233)</name>
    <name type="common">Acholeplasma palmae</name>
    <dbReference type="NCBI Taxonomy" id="1318466"/>
    <lineage>
        <taxon>Bacteria</taxon>
        <taxon>Bacillati</taxon>
        <taxon>Mycoplasmatota</taxon>
        <taxon>Mollicutes</taxon>
        <taxon>Acholeplasmatales</taxon>
        <taxon>Acholeplasmataceae</taxon>
        <taxon>Acholeplasma</taxon>
    </lineage>
</organism>